<evidence type="ECO:0000256" key="3">
    <source>
        <dbReference type="ARBA" id="ARBA00022448"/>
    </source>
</evidence>
<dbReference type="AlphaFoldDB" id="A0A4Q1B956"/>
<comment type="subcellular location">
    <subcellularLocation>
        <location evidence="1">Mitochondrion membrane</location>
        <topology evidence="1">Multi-pass membrane protein</topology>
    </subcellularLocation>
</comment>
<evidence type="ECO:0000313" key="12">
    <source>
        <dbReference type="Proteomes" id="UP000289152"/>
    </source>
</evidence>
<evidence type="ECO:0000256" key="10">
    <source>
        <dbReference type="SAM" id="Phobius"/>
    </source>
</evidence>
<evidence type="ECO:0000256" key="9">
    <source>
        <dbReference type="SAM" id="MobiDB-lite"/>
    </source>
</evidence>
<dbReference type="InterPro" id="IPR023395">
    <property type="entry name" value="MCP_dom_sf"/>
</dbReference>
<keyword evidence="7" id="KW-0496">Mitochondrion</keyword>
<comment type="similarity">
    <text evidence="2">Belongs to the mitochondrial carrier (TC 2.A.29) family.</text>
</comment>
<sequence>MTTLTPQEGGISQIKKHKDDDQVTIVPLPPSQTLSTSSTTTSVSAALARSLFLFMGFMFRRPSKLFRPNRVDTWGALRQLAISSDQHLSPGFIRDLLRRKQGVLALTVTLLPPLMVNTILGFLLFTSHSFFSLSLARLPVFQRERHFNDLKQSHSVSKDTSPKGSPMEGDDAEEEEKFDLETLLRGPTVVPRHPTLLSGIAGAGAGIAQGIAFTPVENIVRLLKDSAQSITSPLIRLLHLSGKPAPGDEVSSPLQAIRNFLSTQTWQRSHSWWSGWRWVVARDALSYGTFFAAFDMTRRVGLRVKAFFGGGIQPDWENFIILDTPTAPSNIASSSTTTPFPSSRLPVKADPSSAPTVARVAQAATIVSGGIVASLLAEMIGRPFRACQKIMHSANSDISYPPSSSSISFRRHPVYYTYRTQGLRPFLHPDDPPSSKISGSQIHEIRFRRALTRVGWRLAAVGPWGFGFLVWAWVGGEV</sequence>
<dbReference type="InParanoid" id="A0A4Q1B956"/>
<keyword evidence="8 10" id="KW-0472">Membrane</keyword>
<organism evidence="11 12">
    <name type="scientific">Tremella mesenterica</name>
    <name type="common">Jelly fungus</name>
    <dbReference type="NCBI Taxonomy" id="5217"/>
    <lineage>
        <taxon>Eukaryota</taxon>
        <taxon>Fungi</taxon>
        <taxon>Dikarya</taxon>
        <taxon>Basidiomycota</taxon>
        <taxon>Agaricomycotina</taxon>
        <taxon>Tremellomycetes</taxon>
        <taxon>Tremellales</taxon>
        <taxon>Tremellaceae</taxon>
        <taxon>Tremella</taxon>
    </lineage>
</organism>
<dbReference type="OMA" id="SKISGWQ"/>
<dbReference type="PANTHER" id="PTHR45624">
    <property type="entry name" value="MITOCHONDRIAL BASIC AMINO ACIDS TRANSPORTER-RELATED"/>
    <property type="match status" value="1"/>
</dbReference>
<proteinExistence type="inferred from homology"/>
<dbReference type="OrthoDB" id="3364892at2759"/>
<dbReference type="EMBL" id="SDIL01000145">
    <property type="protein sequence ID" value="RXK35309.1"/>
    <property type="molecule type" value="Genomic_DNA"/>
</dbReference>
<dbReference type="InterPro" id="IPR050567">
    <property type="entry name" value="Mitochondrial_Carrier"/>
</dbReference>
<accession>A0A4Q1B956</accession>
<gene>
    <name evidence="11" type="ORF">M231_07448</name>
</gene>
<keyword evidence="4 10" id="KW-0812">Transmembrane</keyword>
<dbReference type="VEuPathDB" id="FungiDB:TREMEDRAFT_25187"/>
<evidence type="ECO:0000256" key="4">
    <source>
        <dbReference type="ARBA" id="ARBA00022692"/>
    </source>
</evidence>
<evidence type="ECO:0000256" key="6">
    <source>
        <dbReference type="ARBA" id="ARBA00022989"/>
    </source>
</evidence>
<evidence type="ECO:0000256" key="2">
    <source>
        <dbReference type="ARBA" id="ARBA00006375"/>
    </source>
</evidence>
<reference evidence="11 12" key="1">
    <citation type="submission" date="2016-06" db="EMBL/GenBank/DDBJ databases">
        <title>Evolution of pathogenesis and genome organization in the Tremellales.</title>
        <authorList>
            <person name="Cuomo C."/>
            <person name="Litvintseva A."/>
            <person name="Heitman J."/>
            <person name="Chen Y."/>
            <person name="Sun S."/>
            <person name="Springer D."/>
            <person name="Dromer F."/>
            <person name="Young S."/>
            <person name="Zeng Q."/>
            <person name="Chapman S."/>
            <person name="Gujja S."/>
            <person name="Saif S."/>
            <person name="Birren B."/>
        </authorList>
    </citation>
    <scope>NUCLEOTIDE SEQUENCE [LARGE SCALE GENOMIC DNA]</scope>
    <source>
        <strain evidence="11 12">ATCC 28783</strain>
    </source>
</reference>
<keyword evidence="6 10" id="KW-1133">Transmembrane helix</keyword>
<dbReference type="Proteomes" id="UP000289152">
    <property type="component" value="Unassembled WGS sequence"/>
</dbReference>
<feature type="compositionally biased region" description="Basic and acidic residues" evidence="9">
    <location>
        <begin position="151"/>
        <end position="161"/>
    </location>
</feature>
<dbReference type="Gene3D" id="1.50.40.10">
    <property type="entry name" value="Mitochondrial carrier domain"/>
    <property type="match status" value="1"/>
</dbReference>
<evidence type="ECO:0000256" key="8">
    <source>
        <dbReference type="ARBA" id="ARBA00023136"/>
    </source>
</evidence>
<feature type="transmembrane region" description="Helical" evidence="10">
    <location>
        <begin position="103"/>
        <end position="125"/>
    </location>
</feature>
<dbReference type="GO" id="GO:0031966">
    <property type="term" value="C:mitochondrial membrane"/>
    <property type="evidence" value="ECO:0007669"/>
    <property type="project" value="UniProtKB-SubCell"/>
</dbReference>
<dbReference type="STRING" id="5217.A0A4Q1B956"/>
<dbReference type="GO" id="GO:0022857">
    <property type="term" value="F:transmembrane transporter activity"/>
    <property type="evidence" value="ECO:0007669"/>
    <property type="project" value="TreeGrafter"/>
</dbReference>
<protein>
    <recommendedName>
        <fullName evidence="13">Mitochondrial carrier protein</fullName>
    </recommendedName>
</protein>
<evidence type="ECO:0000256" key="1">
    <source>
        <dbReference type="ARBA" id="ARBA00004225"/>
    </source>
</evidence>
<keyword evidence="3" id="KW-0813">Transport</keyword>
<evidence type="ECO:0000256" key="5">
    <source>
        <dbReference type="ARBA" id="ARBA00022737"/>
    </source>
</evidence>
<name>A0A4Q1B956_TREME</name>
<keyword evidence="12" id="KW-1185">Reference proteome</keyword>
<evidence type="ECO:0000313" key="11">
    <source>
        <dbReference type="EMBL" id="RXK35309.1"/>
    </source>
</evidence>
<comment type="caution">
    <text evidence="11">The sequence shown here is derived from an EMBL/GenBank/DDBJ whole genome shotgun (WGS) entry which is preliminary data.</text>
</comment>
<feature type="region of interest" description="Disordered" evidence="9">
    <location>
        <begin position="151"/>
        <end position="174"/>
    </location>
</feature>
<evidence type="ECO:0008006" key="13">
    <source>
        <dbReference type="Google" id="ProtNLM"/>
    </source>
</evidence>
<keyword evidence="5" id="KW-0677">Repeat</keyword>
<evidence type="ECO:0000256" key="7">
    <source>
        <dbReference type="ARBA" id="ARBA00023128"/>
    </source>
</evidence>
<dbReference type="PANTHER" id="PTHR45624:SF9">
    <property type="entry name" value="CARRIER PROTEIN, PUTATIVE (AFU_ORTHOLOGUE AFUA_4G06390)-RELATED"/>
    <property type="match status" value="1"/>
</dbReference>
<dbReference type="SUPFAM" id="SSF103506">
    <property type="entry name" value="Mitochondrial carrier"/>
    <property type="match status" value="1"/>
</dbReference>
<feature type="transmembrane region" description="Helical" evidence="10">
    <location>
        <begin position="454"/>
        <end position="474"/>
    </location>
</feature>